<gene>
    <name evidence="1" type="ORF">TorRG33x02_296680</name>
</gene>
<protein>
    <submittedName>
        <fullName evidence="1">Uncharacterized protein</fullName>
    </submittedName>
</protein>
<proteinExistence type="predicted"/>
<accession>A0A2P5C5H2</accession>
<comment type="caution">
    <text evidence="1">The sequence shown here is derived from an EMBL/GenBank/DDBJ whole genome shotgun (WGS) entry which is preliminary data.</text>
</comment>
<dbReference type="AlphaFoldDB" id="A0A2P5C5H2"/>
<dbReference type="EMBL" id="JXTC01000410">
    <property type="protein sequence ID" value="PON56303.1"/>
    <property type="molecule type" value="Genomic_DNA"/>
</dbReference>
<sequence>MQAPCNSSNNSSMAGIGNLSGMVALSNARSTQNRQLPSFFLTNKTELENGLTLG</sequence>
<evidence type="ECO:0000313" key="1">
    <source>
        <dbReference type="EMBL" id="PON56303.1"/>
    </source>
</evidence>
<dbReference type="InParanoid" id="A0A2P5C5H2"/>
<evidence type="ECO:0000313" key="2">
    <source>
        <dbReference type="Proteomes" id="UP000237000"/>
    </source>
</evidence>
<organism evidence="1 2">
    <name type="scientific">Trema orientale</name>
    <name type="common">Charcoal tree</name>
    <name type="synonym">Celtis orientalis</name>
    <dbReference type="NCBI Taxonomy" id="63057"/>
    <lineage>
        <taxon>Eukaryota</taxon>
        <taxon>Viridiplantae</taxon>
        <taxon>Streptophyta</taxon>
        <taxon>Embryophyta</taxon>
        <taxon>Tracheophyta</taxon>
        <taxon>Spermatophyta</taxon>
        <taxon>Magnoliopsida</taxon>
        <taxon>eudicotyledons</taxon>
        <taxon>Gunneridae</taxon>
        <taxon>Pentapetalae</taxon>
        <taxon>rosids</taxon>
        <taxon>fabids</taxon>
        <taxon>Rosales</taxon>
        <taxon>Cannabaceae</taxon>
        <taxon>Trema</taxon>
    </lineage>
</organism>
<dbReference type="Proteomes" id="UP000237000">
    <property type="component" value="Unassembled WGS sequence"/>
</dbReference>
<name>A0A2P5C5H2_TREOI</name>
<keyword evidence="2" id="KW-1185">Reference proteome</keyword>
<reference evidence="2" key="1">
    <citation type="submission" date="2016-06" db="EMBL/GenBank/DDBJ databases">
        <title>Parallel loss of symbiosis genes in relatives of nitrogen-fixing non-legume Parasponia.</title>
        <authorList>
            <person name="Van Velzen R."/>
            <person name="Holmer R."/>
            <person name="Bu F."/>
            <person name="Rutten L."/>
            <person name="Van Zeijl A."/>
            <person name="Liu W."/>
            <person name="Santuari L."/>
            <person name="Cao Q."/>
            <person name="Sharma T."/>
            <person name="Shen D."/>
            <person name="Roswanjaya Y."/>
            <person name="Wardhani T."/>
            <person name="Kalhor M.S."/>
            <person name="Jansen J."/>
            <person name="Van den Hoogen J."/>
            <person name="Gungor B."/>
            <person name="Hartog M."/>
            <person name="Hontelez J."/>
            <person name="Verver J."/>
            <person name="Yang W.-C."/>
            <person name="Schijlen E."/>
            <person name="Repin R."/>
            <person name="Schilthuizen M."/>
            <person name="Schranz E."/>
            <person name="Heidstra R."/>
            <person name="Miyata K."/>
            <person name="Fedorova E."/>
            <person name="Kohlen W."/>
            <person name="Bisseling T."/>
            <person name="Smit S."/>
            <person name="Geurts R."/>
        </authorList>
    </citation>
    <scope>NUCLEOTIDE SEQUENCE [LARGE SCALE GENOMIC DNA]</scope>
    <source>
        <strain evidence="2">cv. RG33-2</strain>
    </source>
</reference>